<organism evidence="4 5">
    <name type="scientific">Chromohalobacter canadensis</name>
    <dbReference type="NCBI Taxonomy" id="141389"/>
    <lineage>
        <taxon>Bacteria</taxon>
        <taxon>Pseudomonadati</taxon>
        <taxon>Pseudomonadota</taxon>
        <taxon>Gammaproteobacteria</taxon>
        <taxon>Oceanospirillales</taxon>
        <taxon>Halomonadaceae</taxon>
        <taxon>Chromohalobacter</taxon>
    </lineage>
</organism>
<evidence type="ECO:0000313" key="5">
    <source>
        <dbReference type="Proteomes" id="UP000219023"/>
    </source>
</evidence>
<protein>
    <submittedName>
        <fullName evidence="4">Phosphinothricin acetyltransferase</fullName>
    </submittedName>
</protein>
<dbReference type="CDD" id="cd04301">
    <property type="entry name" value="NAT_SF"/>
    <property type="match status" value="1"/>
</dbReference>
<proteinExistence type="predicted"/>
<reference evidence="4 5" key="1">
    <citation type="submission" date="2017-08" db="EMBL/GenBank/DDBJ databases">
        <authorList>
            <person name="de Groot N.N."/>
        </authorList>
    </citation>
    <scope>NUCLEOTIDE SEQUENCE [LARGE SCALE GENOMIC DNA]</scope>
    <source>
        <strain evidence="4 5">USBA 855</strain>
    </source>
</reference>
<evidence type="ECO:0000256" key="1">
    <source>
        <dbReference type="ARBA" id="ARBA00022679"/>
    </source>
</evidence>
<dbReference type="EMBL" id="OBQJ01000002">
    <property type="protein sequence ID" value="SOC53228.1"/>
    <property type="molecule type" value="Genomic_DNA"/>
</dbReference>
<evidence type="ECO:0000259" key="3">
    <source>
        <dbReference type="PROSITE" id="PS51186"/>
    </source>
</evidence>
<feature type="domain" description="N-acetyltransferase" evidence="3">
    <location>
        <begin position="1"/>
        <end position="163"/>
    </location>
</feature>
<keyword evidence="2" id="KW-0012">Acyltransferase</keyword>
<dbReference type="RefSeq" id="WP_097022035.1">
    <property type="nucleotide sequence ID" value="NZ_OBQJ01000002.1"/>
</dbReference>
<dbReference type="PANTHER" id="PTHR43072:SF23">
    <property type="entry name" value="UPF0039 PROTEIN C11D3.02C"/>
    <property type="match status" value="1"/>
</dbReference>
<dbReference type="OrthoDB" id="5459937at2"/>
<dbReference type="SUPFAM" id="SSF55729">
    <property type="entry name" value="Acyl-CoA N-acyltransferases (Nat)"/>
    <property type="match status" value="1"/>
</dbReference>
<dbReference type="AlphaFoldDB" id="A0A285VI24"/>
<dbReference type="PROSITE" id="PS51186">
    <property type="entry name" value="GNAT"/>
    <property type="match status" value="1"/>
</dbReference>
<dbReference type="InterPro" id="IPR016181">
    <property type="entry name" value="Acyl_CoA_acyltransferase"/>
</dbReference>
<dbReference type="PANTHER" id="PTHR43072">
    <property type="entry name" value="N-ACETYLTRANSFERASE"/>
    <property type="match status" value="1"/>
</dbReference>
<evidence type="ECO:0000256" key="2">
    <source>
        <dbReference type="ARBA" id="ARBA00023315"/>
    </source>
</evidence>
<dbReference type="InterPro" id="IPR000182">
    <property type="entry name" value="GNAT_dom"/>
</dbReference>
<keyword evidence="1 4" id="KW-0808">Transferase</keyword>
<accession>A0A285VI24</accession>
<dbReference type="Proteomes" id="UP000219023">
    <property type="component" value="Unassembled WGS sequence"/>
</dbReference>
<dbReference type="Pfam" id="PF00583">
    <property type="entry name" value="Acetyltransf_1"/>
    <property type="match status" value="1"/>
</dbReference>
<gene>
    <name evidence="4" type="ORF">SAMN05421509_102250</name>
</gene>
<dbReference type="Gene3D" id="3.40.630.30">
    <property type="match status" value="1"/>
</dbReference>
<evidence type="ECO:0000313" key="4">
    <source>
        <dbReference type="EMBL" id="SOC53228.1"/>
    </source>
</evidence>
<dbReference type="GO" id="GO:0016747">
    <property type="term" value="F:acyltransferase activity, transferring groups other than amino-acyl groups"/>
    <property type="evidence" value="ECO:0007669"/>
    <property type="project" value="InterPro"/>
</dbReference>
<sequence>MTIRNAVEQDLARVVEIYNAAVPSKRSTADTEPVSIKSKSEWFRKHNPERRPLLVYEINDEVAAWVSFEDFYGRPAYHHTAEISIYIAPEHQGQRLGQTLLREALEIAPKLELKTLTGYVFAHNEPSIRLLRAFGFQEWGRLPNVAEMDGREFSLCIMGKRLGNATPSDNTI</sequence>
<name>A0A285VI24_9GAMM</name>